<dbReference type="KEGG" id="pcy:PCYB_005340"/>
<reference evidence="2 3" key="1">
    <citation type="journal article" date="2012" name="Nat. Genet.">
        <title>Plasmodium cynomolgi genome sequences provide insight into Plasmodium vivax and the monkey malaria clade.</title>
        <authorList>
            <person name="Tachibana S."/>
            <person name="Sullivan S.A."/>
            <person name="Kawai S."/>
            <person name="Nakamura S."/>
            <person name="Kim H.R."/>
            <person name="Goto N."/>
            <person name="Arisue N."/>
            <person name="Palacpac N.M.Q."/>
            <person name="Honma H."/>
            <person name="Yagi M."/>
            <person name="Tougan T."/>
            <person name="Katakai Y."/>
            <person name="Kaneko O."/>
            <person name="Mita T."/>
            <person name="Kita K."/>
            <person name="Yasutomi Y."/>
            <person name="Sutton P.L."/>
            <person name="Shakhbatyan R."/>
            <person name="Horii T."/>
            <person name="Yasunaga T."/>
            <person name="Barnwell J.W."/>
            <person name="Escalante A.A."/>
            <person name="Carlton J.M."/>
            <person name="Tanabe K."/>
        </authorList>
    </citation>
    <scope>NUCLEOTIDE SEQUENCE [LARGE SCALE GENOMIC DNA]</scope>
    <source>
        <strain evidence="2 3">B</strain>
    </source>
</reference>
<dbReference type="AlphaFoldDB" id="K6V364"/>
<keyword evidence="1" id="KW-1133">Transmembrane helix</keyword>
<feature type="transmembrane region" description="Helical" evidence="1">
    <location>
        <begin position="183"/>
        <end position="205"/>
    </location>
</feature>
<dbReference type="EMBL" id="DF157823">
    <property type="protein sequence ID" value="GAB69785.1"/>
    <property type="molecule type" value="Genomic_DNA"/>
</dbReference>
<evidence type="ECO:0000313" key="2">
    <source>
        <dbReference type="EMBL" id="GAB69785.1"/>
    </source>
</evidence>
<evidence type="ECO:0008006" key="4">
    <source>
        <dbReference type="Google" id="ProtNLM"/>
    </source>
</evidence>
<keyword evidence="3" id="KW-1185">Reference proteome</keyword>
<proteinExistence type="predicted"/>
<keyword evidence="1" id="KW-0472">Membrane</keyword>
<dbReference type="Proteomes" id="UP000006319">
    <property type="component" value="Unassembled WGS sequence"/>
</dbReference>
<name>K6V364_PLACD</name>
<keyword evidence="1" id="KW-0812">Transmembrane</keyword>
<dbReference type="VEuPathDB" id="PlasmoDB:PCYB_005340"/>
<dbReference type="GeneID" id="14696327"/>
<dbReference type="PhylomeDB" id="K6V364"/>
<organism evidence="2 3">
    <name type="scientific">Plasmodium cynomolgi (strain B)</name>
    <dbReference type="NCBI Taxonomy" id="1120755"/>
    <lineage>
        <taxon>Eukaryota</taxon>
        <taxon>Sar</taxon>
        <taxon>Alveolata</taxon>
        <taxon>Apicomplexa</taxon>
        <taxon>Aconoidasida</taxon>
        <taxon>Haemosporida</taxon>
        <taxon>Plasmodiidae</taxon>
        <taxon>Plasmodium</taxon>
        <taxon>Plasmodium (Plasmodium)</taxon>
    </lineage>
</organism>
<sequence>MDQKDQDIVKGYCDDYMKLHLQNYTNEDDSFKKGCANAYRYVTDFSLHPKISAFCGYTNYWFYGELKSHEKNENYEALLHDFFERLSNFEVCVQYTEAIDEHDLYDKFYNFKNKSSTQHGNPCEEGRLCAQEYKNHQISCKGNGNNRFCNELEKFRDLFNDHLKSENGCKDIKELPSFQGSPLAATISIPFSVMSVISFFSFVTYKVGNFFVKKR</sequence>
<evidence type="ECO:0000256" key="1">
    <source>
        <dbReference type="SAM" id="Phobius"/>
    </source>
</evidence>
<accession>K6V364</accession>
<evidence type="ECO:0000313" key="3">
    <source>
        <dbReference type="Proteomes" id="UP000006319"/>
    </source>
</evidence>
<dbReference type="RefSeq" id="XP_004228003.1">
    <property type="nucleotide sequence ID" value="XM_004227955.1"/>
</dbReference>
<gene>
    <name evidence="2" type="ORF">PCYB_005340</name>
</gene>
<protein>
    <recommendedName>
        <fullName evidence="4">PIR Superfamily Protein</fullName>
    </recommendedName>
</protein>